<proteinExistence type="predicted"/>
<name>E1R466_SEDSS</name>
<gene>
    <name evidence="1" type="ordered locus">Spirs_1361</name>
</gene>
<dbReference type="AlphaFoldDB" id="E1R466"/>
<accession>E1R466</accession>
<dbReference type="RefSeq" id="WP_013253952.1">
    <property type="nucleotide sequence ID" value="NC_014364.1"/>
</dbReference>
<reference evidence="1 2" key="1">
    <citation type="journal article" date="2010" name="Stand. Genomic Sci.">
        <title>Complete genome sequence of Spirochaeta smaragdinae type strain (SEBR 4228).</title>
        <authorList>
            <person name="Mavromatis K."/>
            <person name="Yasawong M."/>
            <person name="Chertkov O."/>
            <person name="Lapidus A."/>
            <person name="Lucas S."/>
            <person name="Nolan M."/>
            <person name="Del Rio T.G."/>
            <person name="Tice H."/>
            <person name="Cheng J.F."/>
            <person name="Pitluck S."/>
            <person name="Liolios K."/>
            <person name="Ivanova N."/>
            <person name="Tapia R."/>
            <person name="Han C."/>
            <person name="Bruce D."/>
            <person name="Goodwin L."/>
            <person name="Pati A."/>
            <person name="Chen A."/>
            <person name="Palaniappan K."/>
            <person name="Land M."/>
            <person name="Hauser L."/>
            <person name="Chang Y.J."/>
            <person name="Jeffries C.D."/>
            <person name="Detter J.C."/>
            <person name="Rohde M."/>
            <person name="Brambilla E."/>
            <person name="Spring S."/>
            <person name="Goker M."/>
            <person name="Sikorski J."/>
            <person name="Woyke T."/>
            <person name="Bristow J."/>
            <person name="Eisen J.A."/>
            <person name="Markowitz V."/>
            <person name="Hugenholtz P."/>
            <person name="Klenk H.P."/>
            <person name="Kyrpides N.C."/>
        </authorList>
    </citation>
    <scope>NUCLEOTIDE SEQUENCE [LARGE SCALE GENOMIC DNA]</scope>
    <source>
        <strain evidence="2">DSM 11293 / JCM 15392 / SEBR 4228</strain>
    </source>
</reference>
<dbReference type="EMBL" id="CP002116">
    <property type="protein sequence ID" value="ADK80488.1"/>
    <property type="molecule type" value="Genomic_DNA"/>
</dbReference>
<dbReference type="KEGG" id="ssm:Spirs_1361"/>
<dbReference type="HOGENOM" id="CLU_2411712_0_0_12"/>
<organism evidence="1 2">
    <name type="scientific">Sediminispirochaeta smaragdinae (strain DSM 11293 / JCM 15392 / SEBR 4228)</name>
    <name type="common">Spirochaeta smaragdinae</name>
    <dbReference type="NCBI Taxonomy" id="573413"/>
    <lineage>
        <taxon>Bacteria</taxon>
        <taxon>Pseudomonadati</taxon>
        <taxon>Spirochaetota</taxon>
        <taxon>Spirochaetia</taxon>
        <taxon>Spirochaetales</taxon>
        <taxon>Spirochaetaceae</taxon>
        <taxon>Sediminispirochaeta</taxon>
    </lineage>
</organism>
<sequence>MERQFLYSVFRLIEHINRQELRNSSKHLIRNYIEESGEISLAGRGREAVERYTNTMLPSLQRLREKAKVAPLEPLDHLTLQLEWAARQAEKA</sequence>
<dbReference type="STRING" id="573413.Spirs_1361"/>
<evidence type="ECO:0000313" key="2">
    <source>
        <dbReference type="Proteomes" id="UP000002318"/>
    </source>
</evidence>
<evidence type="ECO:0000313" key="1">
    <source>
        <dbReference type="EMBL" id="ADK80488.1"/>
    </source>
</evidence>
<protein>
    <submittedName>
        <fullName evidence="1">Uncharacterized protein</fullName>
    </submittedName>
</protein>
<dbReference type="Proteomes" id="UP000002318">
    <property type="component" value="Chromosome"/>
</dbReference>
<keyword evidence="2" id="KW-1185">Reference proteome</keyword>